<dbReference type="PRINTS" id="PR00069">
    <property type="entry name" value="ALDKETRDTASE"/>
</dbReference>
<dbReference type="InterPro" id="IPR020471">
    <property type="entry name" value="AKR"/>
</dbReference>
<comment type="caution">
    <text evidence="4">The sequence shown here is derived from an EMBL/GenBank/DDBJ whole genome shotgun (WGS) entry which is preliminary data.</text>
</comment>
<dbReference type="CDD" id="cd19088">
    <property type="entry name" value="AKR_AKR13B1"/>
    <property type="match status" value="1"/>
</dbReference>
<dbReference type="InterPro" id="IPR023210">
    <property type="entry name" value="NADP_OxRdtase_dom"/>
</dbReference>
<dbReference type="AlphaFoldDB" id="L9XUD1"/>
<dbReference type="SUPFAM" id="SSF51430">
    <property type="entry name" value="NAD(P)-linked oxidoreductase"/>
    <property type="match status" value="1"/>
</dbReference>
<dbReference type="Gene3D" id="3.20.20.100">
    <property type="entry name" value="NADP-dependent oxidoreductase domain"/>
    <property type="match status" value="1"/>
</dbReference>
<protein>
    <submittedName>
        <fullName evidence="4">Aldo/keto reductase</fullName>
    </submittedName>
</protein>
<evidence type="ECO:0000313" key="4">
    <source>
        <dbReference type="EMBL" id="ELY65152.1"/>
    </source>
</evidence>
<dbReference type="STRING" id="1227496.C489_15267"/>
<feature type="region of interest" description="Disordered" evidence="2">
    <location>
        <begin position="1"/>
        <end position="35"/>
    </location>
</feature>
<name>L9XUD1_9EURY</name>
<dbReference type="PATRIC" id="fig|1227496.3.peg.3077"/>
<feature type="domain" description="NADP-dependent oxidoreductase" evidence="3">
    <location>
        <begin position="47"/>
        <end position="311"/>
    </location>
</feature>
<dbReference type="InterPro" id="IPR036812">
    <property type="entry name" value="NAD(P)_OxRdtase_dom_sf"/>
</dbReference>
<organism evidence="4 5">
    <name type="scientific">Natrinema versiforme JCM 10478</name>
    <dbReference type="NCBI Taxonomy" id="1227496"/>
    <lineage>
        <taxon>Archaea</taxon>
        <taxon>Methanobacteriati</taxon>
        <taxon>Methanobacteriota</taxon>
        <taxon>Stenosarchaea group</taxon>
        <taxon>Halobacteria</taxon>
        <taxon>Halobacteriales</taxon>
        <taxon>Natrialbaceae</taxon>
        <taxon>Natrinema</taxon>
    </lineage>
</organism>
<evidence type="ECO:0000256" key="1">
    <source>
        <dbReference type="ARBA" id="ARBA00023002"/>
    </source>
</evidence>
<dbReference type="GO" id="GO:0005737">
    <property type="term" value="C:cytoplasm"/>
    <property type="evidence" value="ECO:0007669"/>
    <property type="project" value="TreeGrafter"/>
</dbReference>
<dbReference type="InterPro" id="IPR050791">
    <property type="entry name" value="Aldo-Keto_reductase"/>
</dbReference>
<keyword evidence="1" id="KW-0560">Oxidoreductase</keyword>
<dbReference type="Pfam" id="PF00248">
    <property type="entry name" value="Aldo_ket_red"/>
    <property type="match status" value="1"/>
</dbReference>
<feature type="compositionally biased region" description="Polar residues" evidence="2">
    <location>
        <begin position="24"/>
        <end position="35"/>
    </location>
</feature>
<evidence type="ECO:0000259" key="3">
    <source>
        <dbReference type="Pfam" id="PF00248"/>
    </source>
</evidence>
<proteinExistence type="predicted"/>
<evidence type="ECO:0000313" key="5">
    <source>
        <dbReference type="Proteomes" id="UP000011632"/>
    </source>
</evidence>
<dbReference type="Proteomes" id="UP000011632">
    <property type="component" value="Unassembled WGS sequence"/>
</dbReference>
<dbReference type="PANTHER" id="PTHR43625:SF40">
    <property type="entry name" value="ALDO-KETO REDUCTASE YAKC [NADP(+)]"/>
    <property type="match status" value="1"/>
</dbReference>
<reference evidence="4 5" key="1">
    <citation type="journal article" date="2014" name="PLoS Genet.">
        <title>Phylogenetically driven sequencing of extremely halophilic archaea reveals strategies for static and dynamic osmo-response.</title>
        <authorList>
            <person name="Becker E.A."/>
            <person name="Seitzer P.M."/>
            <person name="Tritt A."/>
            <person name="Larsen D."/>
            <person name="Krusor M."/>
            <person name="Yao A.I."/>
            <person name="Wu D."/>
            <person name="Madern D."/>
            <person name="Eisen J.A."/>
            <person name="Darling A.E."/>
            <person name="Facciotti M.T."/>
        </authorList>
    </citation>
    <scope>NUCLEOTIDE SEQUENCE [LARGE SCALE GENOMIC DNA]</scope>
    <source>
        <strain evidence="4 5">JCM 10478</strain>
    </source>
</reference>
<gene>
    <name evidence="4" type="ORF">C489_15267</name>
</gene>
<dbReference type="GO" id="GO:0016491">
    <property type="term" value="F:oxidoreductase activity"/>
    <property type="evidence" value="ECO:0007669"/>
    <property type="project" value="UniProtKB-KW"/>
</dbReference>
<keyword evidence="5" id="KW-1185">Reference proteome</keyword>
<evidence type="ECO:0000256" key="2">
    <source>
        <dbReference type="SAM" id="MobiDB-lite"/>
    </source>
</evidence>
<accession>L9XUD1</accession>
<dbReference type="PANTHER" id="PTHR43625">
    <property type="entry name" value="AFLATOXIN B1 ALDEHYDE REDUCTASE"/>
    <property type="match status" value="1"/>
</dbReference>
<dbReference type="EMBL" id="AOID01000047">
    <property type="protein sequence ID" value="ELY65152.1"/>
    <property type="molecule type" value="Genomic_DNA"/>
</dbReference>
<sequence>MLVEGNRHSVRGSLPLKGREAVSTPVSSNSITNESDTFEIGDSTVHRLGFGAMRLTGEDIIGAPDDEELAREVVRHAVDCGVDLIDTADSYGPAASERLIGEAIGDPEDVLVATKAGLLRNRDGDWIAHGDPDYIRNQALTSLDRLQTDTIDLYQFHRPDDEDTPFEDSVAAFAELKDEGVVDEVGVSNVSAELLDRAREQVEIATVQNRYNLDDRGSQEVLDICDDEGIGFIPWAPINGDDLDEHGDLLDEIAAEHDATRRQVGLAWLLERSEVILPIPGTSDPDHLESNVAASQFSLAEDEVQRLTEAAD</sequence>